<dbReference type="InterPro" id="IPR000305">
    <property type="entry name" value="GIY-YIG_endonuc"/>
</dbReference>
<dbReference type="PANTHER" id="PTHR34477">
    <property type="entry name" value="UPF0213 PROTEIN YHBQ"/>
    <property type="match status" value="1"/>
</dbReference>
<evidence type="ECO:0000259" key="2">
    <source>
        <dbReference type="PROSITE" id="PS50164"/>
    </source>
</evidence>
<comment type="similarity">
    <text evidence="1">Belongs to the UPF0213 family.</text>
</comment>
<dbReference type="InterPro" id="IPR050190">
    <property type="entry name" value="UPF0213_domain"/>
</dbReference>
<evidence type="ECO:0000256" key="1">
    <source>
        <dbReference type="ARBA" id="ARBA00007435"/>
    </source>
</evidence>
<evidence type="ECO:0000313" key="3">
    <source>
        <dbReference type="EMBL" id="OGF18556.1"/>
    </source>
</evidence>
<evidence type="ECO:0000313" key="4">
    <source>
        <dbReference type="Proteomes" id="UP000177691"/>
    </source>
</evidence>
<comment type="caution">
    <text evidence="3">The sequence shown here is derived from an EMBL/GenBank/DDBJ whole genome shotgun (WGS) entry which is preliminary data.</text>
</comment>
<dbReference type="Proteomes" id="UP000177691">
    <property type="component" value="Unassembled WGS sequence"/>
</dbReference>
<proteinExistence type="inferred from homology"/>
<sequence length="91" mass="10879">MQSQCSYVYVLYSKILNKFYIGYTENLKERLIEHKSGSTYTTYRMRGFKLVYYESCINKKDATAREKQLKTGYGRQYLRNRLKNYLNSPGC</sequence>
<gene>
    <name evidence="3" type="ORF">A3D54_04080</name>
</gene>
<accession>A0A1F5RVW4</accession>
<protein>
    <submittedName>
        <fullName evidence="3">Excinuclease ABC subunit C</fullName>
    </submittedName>
</protein>
<dbReference type="AlphaFoldDB" id="A0A1F5RVW4"/>
<reference evidence="3 4" key="1">
    <citation type="journal article" date="2016" name="Nat. Commun.">
        <title>Thousands of microbial genomes shed light on interconnected biogeochemical processes in an aquifer system.</title>
        <authorList>
            <person name="Anantharaman K."/>
            <person name="Brown C.T."/>
            <person name="Hug L.A."/>
            <person name="Sharon I."/>
            <person name="Castelle C.J."/>
            <person name="Probst A.J."/>
            <person name="Thomas B.C."/>
            <person name="Singh A."/>
            <person name="Wilkins M.J."/>
            <person name="Karaoz U."/>
            <person name="Brodie E.L."/>
            <person name="Williams K.H."/>
            <person name="Hubbard S.S."/>
            <person name="Banfield J.F."/>
        </authorList>
    </citation>
    <scope>NUCLEOTIDE SEQUENCE [LARGE SCALE GENOMIC DNA]</scope>
</reference>
<dbReference type="InterPro" id="IPR035901">
    <property type="entry name" value="GIY-YIG_endonuc_sf"/>
</dbReference>
<feature type="domain" description="GIY-YIG" evidence="2">
    <location>
        <begin position="4"/>
        <end position="79"/>
    </location>
</feature>
<dbReference type="Pfam" id="PF01541">
    <property type="entry name" value="GIY-YIG"/>
    <property type="match status" value="1"/>
</dbReference>
<dbReference type="EMBL" id="MFFU01000043">
    <property type="protein sequence ID" value="OGF18556.1"/>
    <property type="molecule type" value="Genomic_DNA"/>
</dbReference>
<dbReference type="SUPFAM" id="SSF82771">
    <property type="entry name" value="GIY-YIG endonuclease"/>
    <property type="match status" value="1"/>
</dbReference>
<dbReference type="CDD" id="cd10449">
    <property type="entry name" value="GIY-YIG_SLX1_like"/>
    <property type="match status" value="1"/>
</dbReference>
<dbReference type="PROSITE" id="PS50164">
    <property type="entry name" value="GIY_YIG"/>
    <property type="match status" value="1"/>
</dbReference>
<organism evidence="3 4">
    <name type="scientific">Candidatus Falkowbacteria bacterium RIFCSPHIGHO2_02_FULL_45_15</name>
    <dbReference type="NCBI Taxonomy" id="1797987"/>
    <lineage>
        <taxon>Bacteria</taxon>
        <taxon>Candidatus Falkowiibacteriota</taxon>
    </lineage>
</organism>
<dbReference type="PANTHER" id="PTHR34477:SF1">
    <property type="entry name" value="UPF0213 PROTEIN YHBQ"/>
    <property type="match status" value="1"/>
</dbReference>
<dbReference type="Gene3D" id="3.40.1440.10">
    <property type="entry name" value="GIY-YIG endonuclease"/>
    <property type="match status" value="1"/>
</dbReference>
<name>A0A1F5RVW4_9BACT</name>